<comment type="caution">
    <text evidence="3">The sequence shown here is derived from an EMBL/GenBank/DDBJ whole genome shotgun (WGS) entry which is preliminary data.</text>
</comment>
<evidence type="ECO:0000259" key="1">
    <source>
        <dbReference type="Pfam" id="PF02518"/>
    </source>
</evidence>
<dbReference type="InterPro" id="IPR003594">
    <property type="entry name" value="HATPase_dom"/>
</dbReference>
<dbReference type="Pfam" id="PF14213">
    <property type="entry name" value="DUF4325"/>
    <property type="match status" value="1"/>
</dbReference>
<evidence type="ECO:0000313" key="4">
    <source>
        <dbReference type="Proteomes" id="UP001149140"/>
    </source>
</evidence>
<dbReference type="Pfam" id="PF02518">
    <property type="entry name" value="HATPase_c"/>
    <property type="match status" value="1"/>
</dbReference>
<reference evidence="3" key="1">
    <citation type="submission" date="2022-10" db="EMBL/GenBank/DDBJ databases">
        <title>The WGS of Solirubrobacter ginsenosidimutans DSM 21036.</title>
        <authorList>
            <person name="Jiang Z."/>
        </authorList>
    </citation>
    <scope>NUCLEOTIDE SEQUENCE</scope>
    <source>
        <strain evidence="3">DSM 21036</strain>
    </source>
</reference>
<dbReference type="RefSeq" id="WP_270039604.1">
    <property type="nucleotide sequence ID" value="NZ_JAPDOD010000006.1"/>
</dbReference>
<dbReference type="SUPFAM" id="SSF55874">
    <property type="entry name" value="ATPase domain of HSP90 chaperone/DNA topoisomerase II/histidine kinase"/>
    <property type="match status" value="1"/>
</dbReference>
<proteinExistence type="predicted"/>
<evidence type="ECO:0000259" key="2">
    <source>
        <dbReference type="Pfam" id="PF14213"/>
    </source>
</evidence>
<dbReference type="AlphaFoldDB" id="A0A9X3RZ82"/>
<evidence type="ECO:0000313" key="3">
    <source>
        <dbReference type="EMBL" id="MDA0160650.1"/>
    </source>
</evidence>
<keyword evidence="4" id="KW-1185">Reference proteome</keyword>
<accession>A0A9X3RZ82</accession>
<dbReference type="Gene3D" id="3.30.565.10">
    <property type="entry name" value="Histidine kinase-like ATPase, C-terminal domain"/>
    <property type="match status" value="1"/>
</dbReference>
<feature type="domain" description="Histidine kinase/HSP90-like ATPase" evidence="1">
    <location>
        <begin position="149"/>
        <end position="282"/>
    </location>
</feature>
<protein>
    <submittedName>
        <fullName evidence="3">DUF4325 domain-containing protein</fullName>
    </submittedName>
</protein>
<organism evidence="3 4">
    <name type="scientific">Solirubrobacter ginsenosidimutans</name>
    <dbReference type="NCBI Taxonomy" id="490573"/>
    <lineage>
        <taxon>Bacteria</taxon>
        <taxon>Bacillati</taxon>
        <taxon>Actinomycetota</taxon>
        <taxon>Thermoleophilia</taxon>
        <taxon>Solirubrobacterales</taxon>
        <taxon>Solirubrobacteraceae</taxon>
        <taxon>Solirubrobacter</taxon>
    </lineage>
</organism>
<gene>
    <name evidence="3" type="ORF">OM076_10270</name>
</gene>
<dbReference type="InterPro" id="IPR036890">
    <property type="entry name" value="HATPase_C_sf"/>
</dbReference>
<name>A0A9X3RZ82_9ACTN</name>
<dbReference type="EMBL" id="JAPDOD010000006">
    <property type="protein sequence ID" value="MDA0160650.1"/>
    <property type="molecule type" value="Genomic_DNA"/>
</dbReference>
<dbReference type="Proteomes" id="UP001149140">
    <property type="component" value="Unassembled WGS sequence"/>
</dbReference>
<dbReference type="InterPro" id="IPR025474">
    <property type="entry name" value="DUF4325"/>
</dbReference>
<sequence>MSNTCLEWADDNQTLVFRRLKKPEVLELIERTQLLHGALCNKVTFDLSGIDTAFSAQALPLVIVAHALRQRGVQVDLILPGEYGLRTLFTNTNWAHLIAPHQFDESTFDGHHMHATTYSSSPVQQEIVNGVMDLLLEEGHIDRPILGALEWALNEVTDNVLVHSGSHGIVQVTRYQNEAHIVVCDAGRGIGASMRDAFPALTDDVTATQRAILPGVTSGPGQGNGLAGINSIARLAQGEISLISGRAFAMLSYGSGRSRATWAPVAGSVAFPGTAVVLQLPLNVHLDLREALRFQSPDWEPWDFIDARYEPEDGELTLRLAEERRGVGSREAGHAIRTKTENLLDMSPTARLTIDFSGVRMIASSFADEFMGKLRLALGVATFDERIRLIGLDPSIEAVVRGAISQRMR</sequence>
<feature type="domain" description="DUF4325" evidence="2">
    <location>
        <begin position="333"/>
        <end position="396"/>
    </location>
</feature>